<organism evidence="3 4">
    <name type="scientific">Deinococcus metalli</name>
    <dbReference type="NCBI Taxonomy" id="1141878"/>
    <lineage>
        <taxon>Bacteria</taxon>
        <taxon>Thermotogati</taxon>
        <taxon>Deinococcota</taxon>
        <taxon>Deinococci</taxon>
        <taxon>Deinococcales</taxon>
        <taxon>Deinococcaceae</taxon>
        <taxon>Deinococcus</taxon>
    </lineage>
</organism>
<proteinExistence type="predicted"/>
<name>A0A7W8KDH6_9DEIO</name>
<accession>A0A7W8KDH6</accession>
<dbReference type="RefSeq" id="WP_184110513.1">
    <property type="nucleotide sequence ID" value="NZ_BNAJ01000003.1"/>
</dbReference>
<dbReference type="AlphaFoldDB" id="A0A7W8KDH6"/>
<feature type="region of interest" description="Disordered" evidence="1">
    <location>
        <begin position="587"/>
        <end position="607"/>
    </location>
</feature>
<feature type="compositionally biased region" description="Low complexity" evidence="1">
    <location>
        <begin position="590"/>
        <end position="607"/>
    </location>
</feature>
<dbReference type="Proteomes" id="UP000539473">
    <property type="component" value="Unassembled WGS sequence"/>
</dbReference>
<gene>
    <name evidence="2" type="ORF">GCM10017781_15990</name>
    <name evidence="3" type="ORF">HNQ07_001639</name>
</gene>
<keyword evidence="5" id="KW-1185">Reference proteome</keyword>
<evidence type="ECO:0000313" key="4">
    <source>
        <dbReference type="Proteomes" id="UP000539473"/>
    </source>
</evidence>
<dbReference type="Proteomes" id="UP000619376">
    <property type="component" value="Unassembled WGS sequence"/>
</dbReference>
<evidence type="ECO:0000313" key="2">
    <source>
        <dbReference type="EMBL" id="GHF40171.1"/>
    </source>
</evidence>
<evidence type="ECO:0000313" key="3">
    <source>
        <dbReference type="EMBL" id="MBB5376182.1"/>
    </source>
</evidence>
<dbReference type="EMBL" id="JACHFK010000003">
    <property type="protein sequence ID" value="MBB5376182.1"/>
    <property type="molecule type" value="Genomic_DNA"/>
</dbReference>
<protein>
    <submittedName>
        <fullName evidence="3">Uncharacterized protein</fullName>
    </submittedName>
</protein>
<evidence type="ECO:0000313" key="5">
    <source>
        <dbReference type="Proteomes" id="UP000619376"/>
    </source>
</evidence>
<reference evidence="3 4" key="3">
    <citation type="submission" date="2020-08" db="EMBL/GenBank/DDBJ databases">
        <title>Genomic Encyclopedia of Type Strains, Phase IV (KMG-IV): sequencing the most valuable type-strain genomes for metagenomic binning, comparative biology and taxonomic classification.</title>
        <authorList>
            <person name="Goeker M."/>
        </authorList>
    </citation>
    <scope>NUCLEOTIDE SEQUENCE [LARGE SCALE GENOMIC DNA]</scope>
    <source>
        <strain evidence="3 4">DSM 27521</strain>
    </source>
</reference>
<reference evidence="2" key="4">
    <citation type="submission" date="2024-05" db="EMBL/GenBank/DDBJ databases">
        <authorList>
            <person name="Sun Q."/>
            <person name="Zhou Y."/>
        </authorList>
    </citation>
    <scope>NUCLEOTIDE SEQUENCE</scope>
    <source>
        <strain evidence="2">CGMCC 1.18437</strain>
    </source>
</reference>
<dbReference type="EMBL" id="BNAJ01000003">
    <property type="protein sequence ID" value="GHF40171.1"/>
    <property type="molecule type" value="Genomic_DNA"/>
</dbReference>
<reference evidence="2" key="1">
    <citation type="journal article" date="2014" name="Int. J. Syst. Evol. Microbiol.">
        <title>Complete genome of a new Firmicutes species belonging to the dominant human colonic microbiota ('Ruminococcus bicirculans') reveals two chromosomes and a selective capacity to utilize plant glucans.</title>
        <authorList>
            <consortium name="NISC Comparative Sequencing Program"/>
            <person name="Wegmann U."/>
            <person name="Louis P."/>
            <person name="Goesmann A."/>
            <person name="Henrissat B."/>
            <person name="Duncan S.H."/>
            <person name="Flint H.J."/>
        </authorList>
    </citation>
    <scope>NUCLEOTIDE SEQUENCE</scope>
    <source>
        <strain evidence="2">CGMCC 1.18437</strain>
    </source>
</reference>
<comment type="caution">
    <text evidence="3">The sequence shown here is derived from an EMBL/GenBank/DDBJ whole genome shotgun (WGS) entry which is preliminary data.</text>
</comment>
<evidence type="ECO:0000256" key="1">
    <source>
        <dbReference type="SAM" id="MobiDB-lite"/>
    </source>
</evidence>
<sequence>MPSRSALPAVLARLFRRCPALRWARALLPVLLGVSLLGVRAGAVQVGTLNLTPPSGWTVRVEKGVATLMPAGGAAGVMLVIPDQTITGDARAWFTTSVGQLSSDGQVTERTDVQVSTTPAGASLLTAGAAVRLAQGTQYRAYIASVSGTRATLYVLVAPSREVFTARQADFVALVRSGRAPAAGVPAPATGGGLTGPKAALPAVKPMNAAQFVAAGGDPATAVIPDEFRCYQEKRGSGVTPELVLQILPGGKYRTPYGAGSYTVKRDGSLTRTAWTGGVLDGASGYLDFGDDGQQLSLHDVGEGTLDDASDFECYQRGPRENRQLLDFKLRTPAVAAYPCTLTDGSGRSGGTLEILAGGAYRLGGQSGHYSVDFRSDQDQEWSDLEFTGGALQGASGTYGEDATGLRTLRVYRPRMECTRVVKPTPLPRYGAAKAPAPPRGSGGLSGAYATWYPDPLAAMGLGGCSGLCWDVYVFDKAGYVFTAEPDASLDEADCTRTHPNGLPVCEVYRAQGGQLVIGRDKPVPFAKAGAALKIDGRTYQLLQSLAGVKLSGTYTSDSFVGGGASTVSGAFRTTLTFLPQGKFTRERSGGVSATTTDTGTNAGTVTGGATVTSERRGGGTYRVTGFTVELTFGGGHVEKLFGYALPGKDGWPQLDLLRLGGSTYTTGRK</sequence>
<reference evidence="5" key="2">
    <citation type="journal article" date="2019" name="Int. J. Syst. Evol. Microbiol.">
        <title>The Global Catalogue of Microorganisms (GCM) 10K type strain sequencing project: providing services to taxonomists for standard genome sequencing and annotation.</title>
        <authorList>
            <consortium name="The Broad Institute Genomics Platform"/>
            <consortium name="The Broad Institute Genome Sequencing Center for Infectious Disease"/>
            <person name="Wu L."/>
            <person name="Ma J."/>
        </authorList>
    </citation>
    <scope>NUCLEOTIDE SEQUENCE [LARGE SCALE GENOMIC DNA]</scope>
    <source>
        <strain evidence="5">CGMCC 1.18437</strain>
    </source>
</reference>